<evidence type="ECO:0000313" key="3">
    <source>
        <dbReference type="EMBL" id="WXA12041.1"/>
    </source>
</evidence>
<feature type="transmembrane region" description="Helical" evidence="1">
    <location>
        <begin position="37"/>
        <end position="55"/>
    </location>
</feature>
<evidence type="ECO:0000313" key="4">
    <source>
        <dbReference type="Proteomes" id="UP001368318"/>
    </source>
</evidence>
<dbReference type="AlphaFoldDB" id="A0AAU6P3F4"/>
<dbReference type="EMBL" id="CP136924">
    <property type="protein sequence ID" value="WXA02798.1"/>
    <property type="molecule type" value="Genomic_DNA"/>
</dbReference>
<feature type="transmembrane region" description="Helical" evidence="1">
    <location>
        <begin position="211"/>
        <end position="234"/>
    </location>
</feature>
<evidence type="ECO:0000256" key="1">
    <source>
        <dbReference type="SAM" id="Phobius"/>
    </source>
</evidence>
<dbReference type="RefSeq" id="WP_338730974.1">
    <property type="nucleotide sequence ID" value="NZ_CP136924.1"/>
</dbReference>
<keyword evidence="1" id="KW-1133">Transmembrane helix</keyword>
<keyword evidence="1" id="KW-0812">Transmembrane</keyword>
<dbReference type="Pfam" id="PF11750">
    <property type="entry name" value="DUF3307"/>
    <property type="match status" value="1"/>
</dbReference>
<organism evidence="3">
    <name type="scientific">Mangrovimonas cancribranchiae</name>
    <dbReference type="NCBI Taxonomy" id="3080055"/>
    <lineage>
        <taxon>Bacteria</taxon>
        <taxon>Pseudomonadati</taxon>
        <taxon>Bacteroidota</taxon>
        <taxon>Flavobacteriia</taxon>
        <taxon>Flavobacteriales</taxon>
        <taxon>Flavobacteriaceae</taxon>
        <taxon>Mangrovimonas</taxon>
    </lineage>
</organism>
<gene>
    <name evidence="3" type="ORF">R3L15_07840</name>
    <name evidence="2" type="ORF">R3L16_13750</name>
</gene>
<feature type="transmembrane region" description="Helical" evidence="1">
    <location>
        <begin position="61"/>
        <end position="78"/>
    </location>
</feature>
<dbReference type="EMBL" id="CP136925">
    <property type="protein sequence ID" value="WXA12041.1"/>
    <property type="molecule type" value="Genomic_DNA"/>
</dbReference>
<feature type="transmembrane region" description="Helical" evidence="1">
    <location>
        <begin position="171"/>
        <end position="191"/>
    </location>
</feature>
<feature type="transmembrane region" description="Helical" evidence="1">
    <location>
        <begin position="87"/>
        <end position="106"/>
    </location>
</feature>
<dbReference type="InterPro" id="IPR021737">
    <property type="entry name" value="Phage_phiKZ_Orf197"/>
</dbReference>
<proteinExistence type="predicted"/>
<dbReference type="Proteomes" id="UP001368318">
    <property type="component" value="Chromosome"/>
</dbReference>
<reference evidence="3 4" key="1">
    <citation type="submission" date="2023-10" db="EMBL/GenBank/DDBJ databases">
        <title>Culture-based analysis of two novel bacteria associated with mangrove crab gills.</title>
        <authorList>
            <person name="Yang X."/>
            <person name="Garuglieri E."/>
            <person name="Van Goethem M.W."/>
            <person name="Fusi M."/>
            <person name="Marasco R."/>
            <person name="Daffonchio D.G."/>
        </authorList>
    </citation>
    <scope>NUCLEOTIDE SEQUENCE</scope>
    <source>
        <strain evidence="3">UG2-1</strain>
        <strain evidence="2">UG2-2</strain>
        <strain evidence="4">UG2_2</strain>
    </source>
</reference>
<name>A0AAU6P3F4_9FLAO</name>
<dbReference type="KEGG" id="mcaa:R3L15_07840"/>
<protein>
    <submittedName>
        <fullName evidence="3">DUF3307 domain-containing protein</fullName>
    </submittedName>
</protein>
<accession>A0AAU6P3F4</accession>
<keyword evidence="4" id="KW-1185">Reference proteome</keyword>
<evidence type="ECO:0000313" key="2">
    <source>
        <dbReference type="EMBL" id="WXA02798.1"/>
    </source>
</evidence>
<sequence length="235" mass="27184">MILLTKLILVHLIGDFLLQPKKWVKEKEKRKLKSPKLYIHVGIHTILAFLIVWDITYWKLIVTISILHLIIDGIKLTFQKKNTKRQWFFIDQLLHLTTIFVAFILFTKSSFSLSIFNTNTGLLLLTSLVFLTKPTSIIMQSIFSKWNINKLTKGNESLKHAGSYIGILERILVFIFIITNHWEAVGFLITAKSVFRFGDLQESKQRKLTEYVLIGTLISFGIAILTGLLFNYLIN</sequence>
<keyword evidence="1" id="KW-0472">Membrane</keyword>